<protein>
    <submittedName>
        <fullName evidence="2">Uncharacterized protein</fullName>
    </submittedName>
</protein>
<accession>A0A245ZNG0</accession>
<organism evidence="2 3">
    <name type="scientific">Sphingomonas dokdonensis</name>
    <dbReference type="NCBI Taxonomy" id="344880"/>
    <lineage>
        <taxon>Bacteria</taxon>
        <taxon>Pseudomonadati</taxon>
        <taxon>Pseudomonadota</taxon>
        <taxon>Alphaproteobacteria</taxon>
        <taxon>Sphingomonadales</taxon>
        <taxon>Sphingomonadaceae</taxon>
        <taxon>Sphingomonas</taxon>
    </lineage>
</organism>
<evidence type="ECO:0000313" key="2">
    <source>
        <dbReference type="EMBL" id="OWK31288.1"/>
    </source>
</evidence>
<dbReference type="Proteomes" id="UP000197290">
    <property type="component" value="Unassembled WGS sequence"/>
</dbReference>
<evidence type="ECO:0000313" key="3">
    <source>
        <dbReference type="Proteomes" id="UP000197290"/>
    </source>
</evidence>
<proteinExistence type="predicted"/>
<dbReference type="EMBL" id="NBBI01000002">
    <property type="protein sequence ID" value="OWK31288.1"/>
    <property type="molecule type" value="Genomic_DNA"/>
</dbReference>
<sequence>MADGQVALNGNSTTALARGNAADDAVTFALGTPGGATPAMTKATRFDVTGKAEAALVNNQSNAASVLASAVETAGMPLNAGSVRGSSIGITGNEAAATAYGNSATNDGPYRGSVSCRSP</sequence>
<name>A0A245ZNG0_9SPHN</name>
<evidence type="ECO:0000256" key="1">
    <source>
        <dbReference type="SAM" id="MobiDB-lite"/>
    </source>
</evidence>
<gene>
    <name evidence="2" type="ORF">SPDO_12950</name>
</gene>
<reference evidence="2 3" key="1">
    <citation type="submission" date="2017-03" db="EMBL/GenBank/DDBJ databases">
        <title>Genome sequence of Sphingomonas dokdonensis DSM 21029.</title>
        <authorList>
            <person name="Poehlein A."/>
            <person name="Wuebbeler J.H."/>
            <person name="Steinbuechel A."/>
            <person name="Daniel R."/>
        </authorList>
    </citation>
    <scope>NUCLEOTIDE SEQUENCE [LARGE SCALE GENOMIC DNA]</scope>
    <source>
        <strain evidence="2 3">DSM 21029</strain>
    </source>
</reference>
<dbReference type="AlphaFoldDB" id="A0A245ZNG0"/>
<feature type="region of interest" description="Disordered" evidence="1">
    <location>
        <begin position="99"/>
        <end position="119"/>
    </location>
</feature>
<keyword evidence="3" id="KW-1185">Reference proteome</keyword>
<comment type="caution">
    <text evidence="2">The sequence shown here is derived from an EMBL/GenBank/DDBJ whole genome shotgun (WGS) entry which is preliminary data.</text>
</comment>
<dbReference type="RefSeq" id="WP_088366648.1">
    <property type="nucleotide sequence ID" value="NZ_NBBI01000002.1"/>
</dbReference>